<protein>
    <recommendedName>
        <fullName evidence="7">ABC3 transporter permease C-terminal domain-containing protein</fullName>
    </recommendedName>
</protein>
<organism evidence="8 9">
    <name type="scientific">Jatrophihabitans lederbergiae</name>
    <dbReference type="NCBI Taxonomy" id="3075547"/>
    <lineage>
        <taxon>Bacteria</taxon>
        <taxon>Bacillati</taxon>
        <taxon>Actinomycetota</taxon>
        <taxon>Actinomycetes</taxon>
        <taxon>Jatrophihabitantales</taxon>
        <taxon>Jatrophihabitantaceae</taxon>
        <taxon>Jatrophihabitans</taxon>
    </lineage>
</organism>
<dbReference type="EMBL" id="JAVREH010000001">
    <property type="protein sequence ID" value="MDT0259814.1"/>
    <property type="molecule type" value="Genomic_DNA"/>
</dbReference>
<accession>A0ABU2J495</accession>
<dbReference type="InterPro" id="IPR038766">
    <property type="entry name" value="Membrane_comp_ABC_pdt"/>
</dbReference>
<comment type="caution">
    <text evidence="8">The sequence shown here is derived from an EMBL/GenBank/DDBJ whole genome shotgun (WGS) entry which is preliminary data.</text>
</comment>
<dbReference type="PANTHER" id="PTHR30287">
    <property type="entry name" value="MEMBRANE COMPONENT OF PREDICTED ABC SUPERFAMILY METABOLITE UPTAKE TRANSPORTER"/>
    <property type="match status" value="1"/>
</dbReference>
<keyword evidence="9" id="KW-1185">Reference proteome</keyword>
<dbReference type="Pfam" id="PF02687">
    <property type="entry name" value="FtsX"/>
    <property type="match status" value="1"/>
</dbReference>
<feature type="domain" description="ABC3 transporter permease C-terminal" evidence="7">
    <location>
        <begin position="294"/>
        <end position="413"/>
    </location>
</feature>
<evidence type="ECO:0000256" key="2">
    <source>
        <dbReference type="ARBA" id="ARBA00022475"/>
    </source>
</evidence>
<reference evidence="9" key="1">
    <citation type="submission" date="2023-07" db="EMBL/GenBank/DDBJ databases">
        <title>30 novel species of actinomycetes from the DSMZ collection.</title>
        <authorList>
            <person name="Nouioui I."/>
        </authorList>
    </citation>
    <scope>NUCLEOTIDE SEQUENCE [LARGE SCALE GENOMIC DNA]</scope>
    <source>
        <strain evidence="9">DSM 44399</strain>
    </source>
</reference>
<proteinExistence type="predicted"/>
<sequence>MVALTPGMLSLTGRLAPRLPVASRIALRDAARNRSAAVPALAAVLAATTASIAIAIYVSSLSARDRMQYQPQLPSGMVSVGLPSDQPELASIAASALRSRLDTTRVDVLSFNSCSDNHCLGLDVVRPERNQCPAVQTDPADLRCKQDSVTLAPGLVLAPNQLGAVFDRIDPADAAALKAGKVLVGSSLDLDGPGTVKVIQRKADGNTAEPEPVSLPAAVLASRTGFVIATLVSPATAAGLHFDVRPSAALAHLSSPVTDRQEQALTAALDDNGLSAYIERGYIDRYRVGILVTLLAAVIVAMGATALATALAVVDSRPDLATLWAIGASPGVRRRLSVARAGVVGLLGVVLGTALGFIPPIIVLDIARRHARQYGGPLAELTDPHPLAIPWWPNILGTAVLIPLAAMVIAGLMTRAGPPKPLATSG</sequence>
<feature type="transmembrane region" description="Helical" evidence="6">
    <location>
        <begin position="36"/>
        <end position="58"/>
    </location>
</feature>
<evidence type="ECO:0000256" key="3">
    <source>
        <dbReference type="ARBA" id="ARBA00022692"/>
    </source>
</evidence>
<name>A0ABU2J495_9ACTN</name>
<keyword evidence="2" id="KW-1003">Cell membrane</keyword>
<gene>
    <name evidence="8" type="ORF">RM423_00230</name>
</gene>
<feature type="transmembrane region" description="Helical" evidence="6">
    <location>
        <begin position="391"/>
        <end position="413"/>
    </location>
</feature>
<dbReference type="InterPro" id="IPR003838">
    <property type="entry name" value="ABC3_permease_C"/>
</dbReference>
<dbReference type="PANTHER" id="PTHR30287:SF2">
    <property type="entry name" value="BLL1001 PROTEIN"/>
    <property type="match status" value="1"/>
</dbReference>
<evidence type="ECO:0000256" key="1">
    <source>
        <dbReference type="ARBA" id="ARBA00004651"/>
    </source>
</evidence>
<evidence type="ECO:0000313" key="8">
    <source>
        <dbReference type="EMBL" id="MDT0259814.1"/>
    </source>
</evidence>
<evidence type="ECO:0000259" key="7">
    <source>
        <dbReference type="Pfam" id="PF02687"/>
    </source>
</evidence>
<comment type="subcellular location">
    <subcellularLocation>
        <location evidence="1">Cell membrane</location>
        <topology evidence="1">Multi-pass membrane protein</topology>
    </subcellularLocation>
</comment>
<evidence type="ECO:0000313" key="9">
    <source>
        <dbReference type="Proteomes" id="UP001183176"/>
    </source>
</evidence>
<evidence type="ECO:0000256" key="4">
    <source>
        <dbReference type="ARBA" id="ARBA00022989"/>
    </source>
</evidence>
<keyword evidence="4 6" id="KW-1133">Transmembrane helix</keyword>
<evidence type="ECO:0000256" key="5">
    <source>
        <dbReference type="ARBA" id="ARBA00023136"/>
    </source>
</evidence>
<keyword evidence="5 6" id="KW-0472">Membrane</keyword>
<dbReference type="Proteomes" id="UP001183176">
    <property type="component" value="Unassembled WGS sequence"/>
</dbReference>
<feature type="transmembrane region" description="Helical" evidence="6">
    <location>
        <begin position="343"/>
        <end position="364"/>
    </location>
</feature>
<dbReference type="RefSeq" id="WP_311420973.1">
    <property type="nucleotide sequence ID" value="NZ_JAVREH010000001.1"/>
</dbReference>
<keyword evidence="3 6" id="KW-0812">Transmembrane</keyword>
<evidence type="ECO:0000256" key="6">
    <source>
        <dbReference type="SAM" id="Phobius"/>
    </source>
</evidence>
<feature type="transmembrane region" description="Helical" evidence="6">
    <location>
        <begin position="288"/>
        <end position="314"/>
    </location>
</feature>